<reference evidence="2" key="1">
    <citation type="submission" date="2018-07" db="EMBL/GenBank/DDBJ databases">
        <authorList>
            <person name="Zhao J."/>
        </authorList>
    </citation>
    <scope>NUCLEOTIDE SEQUENCE [LARGE SCALE GENOMIC DNA]</scope>
    <source>
        <strain evidence="2">GSSD-12</strain>
    </source>
</reference>
<sequence length="76" mass="8176">MKASDPGRYGSLRIKGPDSADFDLNANLGNRELSRTFFAELARRNRATSAILAQVGAALRSPEGPFAGTVVDRVVR</sequence>
<name>A0A345HY25_9ACTN</name>
<gene>
    <name evidence="1" type="ORF">DVK44_32170</name>
</gene>
<keyword evidence="2" id="KW-1185">Reference proteome</keyword>
<dbReference type="Proteomes" id="UP000253868">
    <property type="component" value="Chromosome"/>
</dbReference>
<evidence type="ECO:0000313" key="1">
    <source>
        <dbReference type="EMBL" id="AXG81599.1"/>
    </source>
</evidence>
<organism evidence="1 2">
    <name type="scientific">Streptomyces paludis</name>
    <dbReference type="NCBI Taxonomy" id="2282738"/>
    <lineage>
        <taxon>Bacteria</taxon>
        <taxon>Bacillati</taxon>
        <taxon>Actinomycetota</taxon>
        <taxon>Actinomycetes</taxon>
        <taxon>Kitasatosporales</taxon>
        <taxon>Streptomycetaceae</taxon>
        <taxon>Streptomyces</taxon>
    </lineage>
</organism>
<dbReference type="AlphaFoldDB" id="A0A345HY25"/>
<accession>A0A345HY25</accession>
<dbReference type="RefSeq" id="WP_114664140.1">
    <property type="nucleotide sequence ID" value="NZ_CP031194.1"/>
</dbReference>
<proteinExistence type="predicted"/>
<dbReference type="EMBL" id="CP031194">
    <property type="protein sequence ID" value="AXG81599.1"/>
    <property type="molecule type" value="Genomic_DNA"/>
</dbReference>
<protein>
    <submittedName>
        <fullName evidence="1">Uncharacterized protein</fullName>
    </submittedName>
</protein>
<evidence type="ECO:0000313" key="2">
    <source>
        <dbReference type="Proteomes" id="UP000253868"/>
    </source>
</evidence>
<dbReference type="KEGG" id="spad:DVK44_32170"/>